<protein>
    <submittedName>
        <fullName evidence="2">NYN domain-containing protein</fullName>
    </submittedName>
</protein>
<dbReference type="Proteomes" id="UP001277561">
    <property type="component" value="Unassembled WGS sequence"/>
</dbReference>
<sequence length="331" mass="37533">MSWEQGVPALRTRVYIDGYNLYYGCLRKTAFKWLDVLTLFETQILPSILFRPAPDANPATMTLHPDCAIKYFTAKIIESAAKGEDSVSSQAQYHNALTTHCGGRLSFVMGNYSLYKANQHIVPADDPKRWPRDCDKIQVWKLEEKQSDVNLALHLYDDALSGYVDQVVLVTNDTDLTPAFEMLQARCPQIIRGLVIPTRKVGEGGDVEREANVSLAKLAHWVRRHISDDELRASQLPDVVAGRRRASVKPYSWYAKPDHLARMLEMARPVLRTDGEILKWARRESARLNGRRPIDLIETDAGAVEVFEYIEAYIRVQLDKSGDQNDLSSKT</sequence>
<gene>
    <name evidence="2" type="ORF">RMS29_21255</name>
</gene>
<dbReference type="EMBL" id="JAVRAD010000012">
    <property type="protein sequence ID" value="MDX8331746.1"/>
    <property type="molecule type" value="Genomic_DNA"/>
</dbReference>
<evidence type="ECO:0000259" key="1">
    <source>
        <dbReference type="Pfam" id="PF09722"/>
    </source>
</evidence>
<dbReference type="InterPro" id="IPR024467">
    <property type="entry name" value="Xre/MbcA/ParS-like_toxin-bd"/>
</dbReference>
<dbReference type="CDD" id="cd18722">
    <property type="entry name" value="PIN_NicB-like"/>
    <property type="match status" value="1"/>
</dbReference>
<comment type="caution">
    <text evidence="2">The sequence shown here is derived from an EMBL/GenBank/DDBJ whole genome shotgun (WGS) entry which is preliminary data.</text>
</comment>
<dbReference type="Pfam" id="PF09722">
    <property type="entry name" value="Xre_MbcA_ParS_C"/>
    <property type="match status" value="1"/>
</dbReference>
<accession>A0ABU4W1W4</accession>
<feature type="domain" description="Antitoxin Xre/MbcA/ParS-like toxin-binding" evidence="1">
    <location>
        <begin position="268"/>
        <end position="312"/>
    </location>
</feature>
<organism evidence="2 3">
    <name type="scientific">Agrobacterium rosae</name>
    <dbReference type="NCBI Taxonomy" id="1972867"/>
    <lineage>
        <taxon>Bacteria</taxon>
        <taxon>Pseudomonadati</taxon>
        <taxon>Pseudomonadota</taxon>
        <taxon>Alphaproteobacteria</taxon>
        <taxon>Hyphomicrobiales</taxon>
        <taxon>Rhizobiaceae</taxon>
        <taxon>Rhizobium/Agrobacterium group</taxon>
        <taxon>Agrobacterium</taxon>
    </lineage>
</organism>
<evidence type="ECO:0000313" key="3">
    <source>
        <dbReference type="Proteomes" id="UP001277561"/>
    </source>
</evidence>
<name>A0ABU4W1W4_9HYPH</name>
<reference evidence="2" key="1">
    <citation type="journal article" date="2023" name="Phytobiomes J">
        <title>Deciphering the key players within the bacterial microbiota associated with aerial crown gall tumors on rhododendron: Insights into the gallobiome.</title>
        <authorList>
            <person name="Kuzmanovic N."/>
            <person name="Nesme J."/>
            <person name="Wolf J."/>
            <person name="Neumann-Schaal M."/>
            <person name="Petersen J."/>
            <person name="Fernandez-Gnecco G."/>
            <person name="Sproeer C."/>
            <person name="Bunk B."/>
            <person name="Overmann J."/>
            <person name="Sorensen S.J."/>
            <person name="Idczak E."/>
            <person name="Smalla K."/>
        </authorList>
    </citation>
    <scope>NUCLEOTIDE SEQUENCE [LARGE SCALE GENOMIC DNA]</scope>
    <source>
        <strain evidence="2">Rho-14.1</strain>
    </source>
</reference>
<keyword evidence="3" id="KW-1185">Reference proteome</keyword>
<dbReference type="Gene3D" id="3.40.50.1010">
    <property type="entry name" value="5'-nuclease"/>
    <property type="match status" value="1"/>
</dbReference>
<proteinExistence type="predicted"/>
<evidence type="ECO:0000313" key="2">
    <source>
        <dbReference type="EMBL" id="MDX8331746.1"/>
    </source>
</evidence>